<feature type="region of interest" description="Disordered" evidence="5">
    <location>
        <begin position="614"/>
        <end position="647"/>
    </location>
</feature>
<keyword evidence="4" id="KW-0443">Lipid metabolism</keyword>
<dbReference type="PROSITE" id="PS50011">
    <property type="entry name" value="PROTEIN_KINASE_DOM"/>
    <property type="match status" value="1"/>
</dbReference>
<feature type="region of interest" description="Disordered" evidence="5">
    <location>
        <begin position="685"/>
        <end position="753"/>
    </location>
</feature>
<dbReference type="InterPro" id="IPR025110">
    <property type="entry name" value="AMP-bd_C"/>
</dbReference>
<dbReference type="GO" id="GO:0004672">
    <property type="term" value="F:protein kinase activity"/>
    <property type="evidence" value="ECO:0007669"/>
    <property type="project" value="InterPro"/>
</dbReference>
<comment type="caution">
    <text evidence="7">The sequence shown here is derived from an EMBL/GenBank/DDBJ whole genome shotgun (WGS) entry which is preliminary data.</text>
</comment>
<evidence type="ECO:0000256" key="1">
    <source>
        <dbReference type="ARBA" id="ARBA00006432"/>
    </source>
</evidence>
<dbReference type="GO" id="GO:0005524">
    <property type="term" value="F:ATP binding"/>
    <property type="evidence" value="ECO:0007669"/>
    <property type="project" value="InterPro"/>
</dbReference>
<reference evidence="7 8" key="1">
    <citation type="submission" date="2019-01" db="EMBL/GenBank/DDBJ databases">
        <title>Genome sequencing of the rare red list fungi Fomitopsis rosea.</title>
        <authorList>
            <person name="Buettner E."/>
            <person name="Kellner H."/>
        </authorList>
    </citation>
    <scope>NUCLEOTIDE SEQUENCE [LARGE SCALE GENOMIC DNA]</scope>
    <source>
        <strain evidence="7 8">DSM 105464</strain>
    </source>
</reference>
<dbReference type="CDD" id="cd13999">
    <property type="entry name" value="STKc_MAP3K-like"/>
    <property type="match status" value="1"/>
</dbReference>
<dbReference type="Gene3D" id="3.30.300.30">
    <property type="match status" value="1"/>
</dbReference>
<dbReference type="Gene3D" id="3.40.50.12780">
    <property type="entry name" value="N-terminal domain of ligase-like"/>
    <property type="match status" value="1"/>
</dbReference>
<evidence type="ECO:0000313" key="8">
    <source>
        <dbReference type="Proteomes" id="UP000298390"/>
    </source>
</evidence>
<feature type="compositionally biased region" description="Basic residues" evidence="5">
    <location>
        <begin position="704"/>
        <end position="713"/>
    </location>
</feature>
<dbReference type="InterPro" id="IPR000719">
    <property type="entry name" value="Prot_kinase_dom"/>
</dbReference>
<feature type="compositionally biased region" description="Acidic residues" evidence="5">
    <location>
        <begin position="1091"/>
        <end position="1142"/>
    </location>
</feature>
<dbReference type="InterPro" id="IPR000873">
    <property type="entry name" value="AMP-dep_synth/lig_dom"/>
</dbReference>
<evidence type="ECO:0000256" key="5">
    <source>
        <dbReference type="SAM" id="MobiDB-lite"/>
    </source>
</evidence>
<sequence length="1538" mass="171493">MKSFHPTPESIPPPGVNYRPVLPPGVPVHRQPLNPLIFLLKAAQKYPRKLAIAHPDVSHPVFYSYEVWAQRVQNLAYALIQAGIQPGDRVAVIAPNSPLIADAHQGVLAARAVICPINTRLTQQEVAYILEHSGAKVILVDHECVHLVEGTKARVIVANDTGKPGDPYEDFLSAGRRFSGERGWSGLEWEVDEDAPAVLCYTSGTTGRPKGVITTPRGSYLAAIANAYETGMNRDSTYLWILPMFHASGWTYPWAITFASALQITLRTVSYPLIWNHLLHSGVTHYCGAPTVQIGLVNAPQARVLDKPVVAIIAGSAPTAHLLGEMERRNFRPVHVYGLTMSMKLTTYGPFTRCYDQPSWGSISADDRARQMARQGLAFATSDEVRVVYTLKEGEDPYADTELVDVPKDGKTVGEIVVRGNIVMKEVWPGGLRMSRANRQIRVAQYFRDPDATRKAFRGGHFGTGDLAVWYPDGYISIQDRSKDIIISGGENASSLAIEQELASHPDVLEVAVVARPHPRWSERPMAFVILHPQRASKWKGRHKDFEEALRKHARTRLPGFACPEWVSVVDDLPRMRLENLDREDSEGGSAQDSGKALKAAHLVRKNLKTRRAITSRRRVTYANPYISPSSSSHSRGPSSSPPQSQRQVLIPLQFNLRRLPSRSFGEKDSMRHEIDTYHRTLVGTKRKRAVSGAENTASGRILRGSRVKRRKATHDSSDDEVTSGMDVDDQSRWEASDNSEDEQDADSSDNFLINEAHPRQLLRLRKDELVRLYTAAGLSDDAELLTKPEIVDCIIAARDDVAELPPSSPPTAIDSGSSDYSSDGGNVAGGEETDFTGRTRHGLRRRATMADLSHSSRARPSDRCLSLGQIDPDAYAAKRSKYSGIVGTIRTGGPSTRSRKSSNEEKSPTPSSSSSHGKGKGKGKQVEFSEDVQVSGTTALEDESDLTDLTEIEESIAATKRVTPMRRAKQNVGSLAERDDEDEEDQDQLESDVEQEEEDQLASPSPLSTPQANVKRTPVKRRLRPRRIQTHTPPSDGDDEQSADEDVEESIDGEQEGSEDDESTVAGDQSVEEEPPVEARVLRSGKVVGEEDEESIGDEDEDDEDDEEDEDYHDSSAEIDIDAEGEVEEGEENAEPIDDDIDLTIATTKTLVRLRRDDLVRLCETRDIEATGTKPQLAEALLQWRERHYSSPSSTRTVRPPSTTRPRANGKRKSKSASQTPPVLDRSDRVHLDEPRTPPVSERTKANEPELELDLESLGLEDREIPPDKLTKLEKIGSGGFKDVFIGKFKGRRVAIAEFRGQLSEMDIKELKLLGDFDHPNIVKFLGVSIPENTKETPVMIVSELCSNGDLFDYVRNVNPPSLYRVLSIMLDIAQGLEYLHTRKPSIIHRDCKSSNILITSKGIAKITDFGLAKVKQSTRSMVRSLVGTVNWQAPELWHPHPKYNHKVDVFSCAMVYWEMLQWHVPNKKFPWEGMNEHAIYDIVGHKRQRPSISGLRKHWCPEIVDLMERMWAHEPNERPTMTQVVEELEELVRNHR</sequence>
<dbReference type="PANTHER" id="PTHR43859:SF4">
    <property type="entry name" value="BUTANOATE--COA LIGASE AAE1-RELATED"/>
    <property type="match status" value="1"/>
</dbReference>
<dbReference type="Gene3D" id="3.30.200.20">
    <property type="entry name" value="Phosphorylase Kinase, domain 1"/>
    <property type="match status" value="1"/>
</dbReference>
<dbReference type="SUPFAM" id="SSF56801">
    <property type="entry name" value="Acetyl-CoA synthetase-like"/>
    <property type="match status" value="1"/>
</dbReference>
<dbReference type="Pfam" id="PF00501">
    <property type="entry name" value="AMP-binding"/>
    <property type="match status" value="1"/>
</dbReference>
<dbReference type="InterPro" id="IPR001245">
    <property type="entry name" value="Ser-Thr/Tyr_kinase_cat_dom"/>
</dbReference>
<dbReference type="Pfam" id="PF13193">
    <property type="entry name" value="AMP-binding_C"/>
    <property type="match status" value="1"/>
</dbReference>
<dbReference type="PROSITE" id="PS00455">
    <property type="entry name" value="AMP_BINDING"/>
    <property type="match status" value="1"/>
</dbReference>
<dbReference type="InterPro" id="IPR042099">
    <property type="entry name" value="ANL_N_sf"/>
</dbReference>
<feature type="compositionally biased region" description="Basic residues" evidence="5">
    <location>
        <begin position="1018"/>
        <end position="1030"/>
    </location>
</feature>
<feature type="compositionally biased region" description="Acidic residues" evidence="5">
    <location>
        <begin position="1037"/>
        <end position="1064"/>
    </location>
</feature>
<dbReference type="InterPro" id="IPR045851">
    <property type="entry name" value="AMP-bd_C_sf"/>
</dbReference>
<dbReference type="Pfam" id="PF07714">
    <property type="entry name" value="PK_Tyr_Ser-Thr"/>
    <property type="match status" value="1"/>
</dbReference>
<dbReference type="InterPro" id="IPR011009">
    <property type="entry name" value="Kinase-like_dom_sf"/>
</dbReference>
<comment type="similarity">
    <text evidence="1">Belongs to the ATP-dependent AMP-binding enzyme family.</text>
</comment>
<evidence type="ECO:0000256" key="3">
    <source>
        <dbReference type="ARBA" id="ARBA00022832"/>
    </source>
</evidence>
<feature type="region of interest" description="Disordered" evidence="5">
    <location>
        <begin position="1189"/>
        <end position="1258"/>
    </location>
</feature>
<feature type="compositionally biased region" description="Low complexity" evidence="5">
    <location>
        <begin position="815"/>
        <end position="826"/>
    </location>
</feature>
<feature type="domain" description="Protein kinase" evidence="6">
    <location>
        <begin position="1271"/>
        <end position="1534"/>
    </location>
</feature>
<dbReference type="PANTHER" id="PTHR43859">
    <property type="entry name" value="ACYL-ACTIVATING ENZYME"/>
    <property type="match status" value="1"/>
</dbReference>
<dbReference type="STRING" id="34475.A0A4Y9Y750"/>
<protein>
    <recommendedName>
        <fullName evidence="6">Protein kinase domain-containing protein</fullName>
    </recommendedName>
</protein>
<feature type="compositionally biased region" description="Low complexity" evidence="5">
    <location>
        <begin position="1191"/>
        <end position="1208"/>
    </location>
</feature>
<accession>A0A4Y9Y750</accession>
<feature type="compositionally biased region" description="Acidic residues" evidence="5">
    <location>
        <begin position="738"/>
        <end position="748"/>
    </location>
</feature>
<feature type="compositionally biased region" description="Polar residues" evidence="5">
    <location>
        <begin position="1003"/>
        <end position="1013"/>
    </location>
</feature>
<dbReference type="GO" id="GO:0016874">
    <property type="term" value="F:ligase activity"/>
    <property type="evidence" value="ECO:0007669"/>
    <property type="project" value="UniProtKB-KW"/>
</dbReference>
<dbReference type="Proteomes" id="UP000298390">
    <property type="component" value="Unassembled WGS sequence"/>
</dbReference>
<dbReference type="SUPFAM" id="SSF56112">
    <property type="entry name" value="Protein kinase-like (PK-like)"/>
    <property type="match status" value="1"/>
</dbReference>
<feature type="compositionally biased region" description="Low complexity" evidence="5">
    <location>
        <begin position="628"/>
        <end position="647"/>
    </location>
</feature>
<dbReference type="Gene3D" id="1.10.510.10">
    <property type="entry name" value="Transferase(Phosphotransferase) domain 1"/>
    <property type="match status" value="1"/>
</dbReference>
<dbReference type="EMBL" id="SEKV01000407">
    <property type="protein sequence ID" value="TFY57728.1"/>
    <property type="molecule type" value="Genomic_DNA"/>
</dbReference>
<keyword evidence="2" id="KW-0436">Ligase</keyword>
<feature type="compositionally biased region" description="Acidic residues" evidence="5">
    <location>
        <begin position="979"/>
        <end position="1001"/>
    </location>
</feature>
<evidence type="ECO:0000259" key="6">
    <source>
        <dbReference type="PROSITE" id="PS50011"/>
    </source>
</evidence>
<feature type="compositionally biased region" description="Basic and acidic residues" evidence="5">
    <location>
        <begin position="1226"/>
        <end position="1249"/>
    </location>
</feature>
<feature type="region of interest" description="Disordered" evidence="5">
    <location>
        <begin position="887"/>
        <end position="1142"/>
    </location>
</feature>
<evidence type="ECO:0000313" key="7">
    <source>
        <dbReference type="EMBL" id="TFY57728.1"/>
    </source>
</evidence>
<gene>
    <name evidence="7" type="ORF">EVJ58_g6858</name>
</gene>
<keyword evidence="3" id="KW-0276">Fatty acid metabolism</keyword>
<name>A0A4Y9Y750_9APHY</name>
<evidence type="ECO:0000256" key="2">
    <source>
        <dbReference type="ARBA" id="ARBA00022598"/>
    </source>
</evidence>
<feature type="compositionally biased region" description="Acidic residues" evidence="5">
    <location>
        <begin position="941"/>
        <end position="955"/>
    </location>
</feature>
<evidence type="ECO:0000256" key="4">
    <source>
        <dbReference type="ARBA" id="ARBA00023098"/>
    </source>
</evidence>
<organism evidence="7 8">
    <name type="scientific">Rhodofomes roseus</name>
    <dbReference type="NCBI Taxonomy" id="34475"/>
    <lineage>
        <taxon>Eukaryota</taxon>
        <taxon>Fungi</taxon>
        <taxon>Dikarya</taxon>
        <taxon>Basidiomycota</taxon>
        <taxon>Agaricomycotina</taxon>
        <taxon>Agaricomycetes</taxon>
        <taxon>Polyporales</taxon>
        <taxon>Rhodofomes</taxon>
    </lineage>
</organism>
<dbReference type="InterPro" id="IPR020845">
    <property type="entry name" value="AMP-binding_CS"/>
</dbReference>
<dbReference type="GO" id="GO:0006631">
    <property type="term" value="P:fatty acid metabolic process"/>
    <property type="evidence" value="ECO:0007669"/>
    <property type="project" value="UniProtKB-KW"/>
</dbReference>
<feature type="compositionally biased region" description="Basic residues" evidence="5">
    <location>
        <begin position="839"/>
        <end position="848"/>
    </location>
</feature>
<proteinExistence type="inferred from homology"/>
<feature type="region of interest" description="Disordered" evidence="5">
    <location>
        <begin position="806"/>
        <end position="868"/>
    </location>
</feature>